<dbReference type="WBParaSite" id="Smp_154180.1">
    <property type="protein sequence ID" value="Smp_154180.1"/>
    <property type="gene ID" value="Smp_154180"/>
</dbReference>
<dbReference type="Proteomes" id="UP000008854">
    <property type="component" value="Unassembled WGS sequence"/>
</dbReference>
<comment type="subcellular location">
    <subcellularLocation>
        <location evidence="1 7">Membrane</location>
        <topology evidence="1 7">Multi-pass membrane protein</topology>
    </subcellularLocation>
</comment>
<protein>
    <recommendedName>
        <fullName evidence="7">Tetraspanin</fullName>
    </recommendedName>
</protein>
<accession>A0A3Q0KQJ7</accession>
<sequence length="224" mass="24934">MLLSSESWTKLLILCNCSFIAFSIVLLALGIQPQITLNQFSSILHSAKPIIFTVVCISGGLGVLGSCVGIYGYLKQRKMIIFLNIFVLIVVTCMWIGMGVKLAVAEDEFPKLANSSLSAAVKEYTTQTDYQMELDKLQTNFHCCGATSSKDYKAQYRIVQIPSSCKYNSIAFSKGCTTVLSEYTQHYLNIIMYLCFIFGIIQAIYLIISIMKIRKFEDGNSLSA</sequence>
<keyword evidence="3 7" id="KW-0812">Transmembrane</keyword>
<feature type="transmembrane region" description="Helical" evidence="7">
    <location>
        <begin position="51"/>
        <end position="74"/>
    </location>
</feature>
<evidence type="ECO:0000256" key="6">
    <source>
        <dbReference type="PIRSR" id="PIRSR002419-1"/>
    </source>
</evidence>
<dbReference type="ExpressionAtlas" id="A0A3Q0KQJ7">
    <property type="expression patterns" value="baseline"/>
</dbReference>
<comment type="similarity">
    <text evidence="2 7">Belongs to the tetraspanin (TM4SF) family.</text>
</comment>
<keyword evidence="5 7" id="KW-0472">Membrane</keyword>
<evidence type="ECO:0000256" key="3">
    <source>
        <dbReference type="ARBA" id="ARBA00022692"/>
    </source>
</evidence>
<feature type="disulfide bond" evidence="6">
    <location>
        <begin position="143"/>
        <end position="176"/>
    </location>
</feature>
<evidence type="ECO:0000256" key="1">
    <source>
        <dbReference type="ARBA" id="ARBA00004141"/>
    </source>
</evidence>
<dbReference type="PIRSF" id="PIRSF002419">
    <property type="entry name" value="Tetraspanin"/>
    <property type="match status" value="1"/>
</dbReference>
<dbReference type="InterPro" id="IPR018499">
    <property type="entry name" value="Tetraspanin/Peripherin"/>
</dbReference>
<dbReference type="SUPFAM" id="SSF48652">
    <property type="entry name" value="Tetraspanin"/>
    <property type="match status" value="1"/>
</dbReference>
<evidence type="ECO:0000256" key="7">
    <source>
        <dbReference type="RuleBase" id="RU361218"/>
    </source>
</evidence>
<reference evidence="9" key="2">
    <citation type="submission" date="2018-12" db="UniProtKB">
        <authorList>
            <consortium name="WormBaseParasite"/>
        </authorList>
    </citation>
    <scope>IDENTIFICATION</scope>
    <source>
        <strain evidence="9">Puerto Rican</strain>
    </source>
</reference>
<reference evidence="8" key="1">
    <citation type="journal article" date="2012" name="PLoS Negl. Trop. Dis.">
        <title>A systematically improved high quality genome and transcriptome of the human blood fluke Schistosoma mansoni.</title>
        <authorList>
            <person name="Protasio A.V."/>
            <person name="Tsai I.J."/>
            <person name="Babbage A."/>
            <person name="Nichol S."/>
            <person name="Hunt M."/>
            <person name="Aslett M.A."/>
            <person name="De Silva N."/>
            <person name="Velarde G.S."/>
            <person name="Anderson T.J."/>
            <person name="Clark R.C."/>
            <person name="Davidson C."/>
            <person name="Dillon G.P."/>
            <person name="Holroyd N.E."/>
            <person name="LoVerde P.T."/>
            <person name="Lloyd C."/>
            <person name="McQuillan J."/>
            <person name="Oliveira G."/>
            <person name="Otto T.D."/>
            <person name="Parker-Manuel S.J."/>
            <person name="Quail M.A."/>
            <person name="Wilson R.A."/>
            <person name="Zerlotini A."/>
            <person name="Dunne D.W."/>
            <person name="Berriman M."/>
        </authorList>
    </citation>
    <scope>NUCLEOTIDE SEQUENCE [LARGE SCALE GENOMIC DNA]</scope>
    <source>
        <strain evidence="8">Puerto Rican</strain>
    </source>
</reference>
<dbReference type="Gene3D" id="1.10.1450.10">
    <property type="entry name" value="Tetraspanin"/>
    <property type="match status" value="1"/>
</dbReference>
<evidence type="ECO:0000256" key="2">
    <source>
        <dbReference type="ARBA" id="ARBA00006840"/>
    </source>
</evidence>
<feature type="transmembrane region" description="Helical" evidence="7">
    <location>
        <begin position="81"/>
        <end position="104"/>
    </location>
</feature>
<dbReference type="AlphaFoldDB" id="A0A3Q0KQJ7"/>
<keyword evidence="6" id="KW-1015">Disulfide bond</keyword>
<dbReference type="InParanoid" id="A0A3Q0KQJ7"/>
<feature type="transmembrane region" description="Helical" evidence="7">
    <location>
        <begin position="190"/>
        <end position="208"/>
    </location>
</feature>
<dbReference type="Pfam" id="PF00335">
    <property type="entry name" value="Tetraspanin"/>
    <property type="match status" value="1"/>
</dbReference>
<keyword evidence="8" id="KW-1185">Reference proteome</keyword>
<evidence type="ECO:0000313" key="8">
    <source>
        <dbReference type="Proteomes" id="UP000008854"/>
    </source>
</evidence>
<keyword evidence="4 7" id="KW-1133">Transmembrane helix</keyword>
<feature type="transmembrane region" description="Helical" evidence="7">
    <location>
        <begin position="12"/>
        <end position="31"/>
    </location>
</feature>
<proteinExistence type="inferred from homology"/>
<evidence type="ECO:0000313" key="9">
    <source>
        <dbReference type="WBParaSite" id="Smp_154180.1"/>
    </source>
</evidence>
<feature type="disulfide bond" evidence="6">
    <location>
        <begin position="144"/>
        <end position="165"/>
    </location>
</feature>
<evidence type="ECO:0000256" key="5">
    <source>
        <dbReference type="ARBA" id="ARBA00023136"/>
    </source>
</evidence>
<dbReference type="CDD" id="cd03127">
    <property type="entry name" value="tetraspanin_LEL"/>
    <property type="match status" value="1"/>
</dbReference>
<dbReference type="InterPro" id="IPR000301">
    <property type="entry name" value="Tetraspanin_animals"/>
</dbReference>
<name>A0A3Q0KQJ7_SCHMA</name>
<organism evidence="8 9">
    <name type="scientific">Schistosoma mansoni</name>
    <name type="common">Blood fluke</name>
    <dbReference type="NCBI Taxonomy" id="6183"/>
    <lineage>
        <taxon>Eukaryota</taxon>
        <taxon>Metazoa</taxon>
        <taxon>Spiralia</taxon>
        <taxon>Lophotrochozoa</taxon>
        <taxon>Platyhelminthes</taxon>
        <taxon>Trematoda</taxon>
        <taxon>Digenea</taxon>
        <taxon>Strigeidida</taxon>
        <taxon>Schistosomatoidea</taxon>
        <taxon>Schistosomatidae</taxon>
        <taxon>Schistosoma</taxon>
    </lineage>
</organism>
<dbReference type="InterPro" id="IPR008952">
    <property type="entry name" value="Tetraspanin_EC2_sf"/>
</dbReference>
<evidence type="ECO:0000256" key="4">
    <source>
        <dbReference type="ARBA" id="ARBA00022989"/>
    </source>
</evidence>
<dbReference type="GO" id="GO:0016020">
    <property type="term" value="C:membrane"/>
    <property type="evidence" value="ECO:0007669"/>
    <property type="project" value="UniProtKB-SubCell"/>
</dbReference>